<reference evidence="2" key="1">
    <citation type="submission" date="2023-03" db="EMBL/GenBank/DDBJ databases">
        <title>Massive genome expansion in bonnet fungi (Mycena s.s.) driven by repeated elements and novel gene families across ecological guilds.</title>
        <authorList>
            <consortium name="Lawrence Berkeley National Laboratory"/>
            <person name="Harder C.B."/>
            <person name="Miyauchi S."/>
            <person name="Viragh M."/>
            <person name="Kuo A."/>
            <person name="Thoen E."/>
            <person name="Andreopoulos B."/>
            <person name="Lu D."/>
            <person name="Skrede I."/>
            <person name="Drula E."/>
            <person name="Henrissat B."/>
            <person name="Morin E."/>
            <person name="Kohler A."/>
            <person name="Barry K."/>
            <person name="LaButti K."/>
            <person name="Morin E."/>
            <person name="Salamov A."/>
            <person name="Lipzen A."/>
            <person name="Mereny Z."/>
            <person name="Hegedus B."/>
            <person name="Baldrian P."/>
            <person name="Stursova M."/>
            <person name="Weitz H."/>
            <person name="Taylor A."/>
            <person name="Grigoriev I.V."/>
            <person name="Nagy L.G."/>
            <person name="Martin F."/>
            <person name="Kauserud H."/>
        </authorList>
    </citation>
    <scope>NUCLEOTIDE SEQUENCE</scope>
    <source>
        <strain evidence="2">CBHHK002</strain>
    </source>
</reference>
<feature type="compositionally biased region" description="Basic residues" evidence="1">
    <location>
        <begin position="238"/>
        <end position="255"/>
    </location>
</feature>
<evidence type="ECO:0000313" key="3">
    <source>
        <dbReference type="Proteomes" id="UP001218218"/>
    </source>
</evidence>
<keyword evidence="3" id="KW-1185">Reference proteome</keyword>
<name>A0AAD7F1A8_9AGAR</name>
<evidence type="ECO:0000313" key="2">
    <source>
        <dbReference type="EMBL" id="KAJ7361297.1"/>
    </source>
</evidence>
<dbReference type="AlphaFoldDB" id="A0AAD7F1A8"/>
<proteinExistence type="predicted"/>
<sequence>MLARVIRDVEESGRAEERAREWQRAIETERARAEREVGEREREMEMEKEKEKERAEREREAELEREYEEKMQSLKAAKGKAKAQSLNSPPASPKGAARPKGRLHRSKSLLMALVACVFFYRSLSLSQCSRSLDTRPRFFCGTLHSRLQAPPLRRHRLRAHPQHLHPHQRLGPLFPRHRVPPRHFVYSRAAHLFLPFHLLQKQTLLRRLRIPHRHPRAHARDPVPLQLPPRAIPTPSRTLRHHQARPRRPRLRLRSPHSSSARAHGTRR</sequence>
<feature type="compositionally biased region" description="Low complexity" evidence="1">
    <location>
        <begin position="256"/>
        <end position="268"/>
    </location>
</feature>
<gene>
    <name evidence="2" type="ORF">DFH08DRAFT_843696</name>
</gene>
<evidence type="ECO:0000256" key="1">
    <source>
        <dbReference type="SAM" id="MobiDB-lite"/>
    </source>
</evidence>
<comment type="caution">
    <text evidence="2">The sequence shown here is derived from an EMBL/GenBank/DDBJ whole genome shotgun (WGS) entry which is preliminary data.</text>
</comment>
<organism evidence="2 3">
    <name type="scientific">Mycena albidolilacea</name>
    <dbReference type="NCBI Taxonomy" id="1033008"/>
    <lineage>
        <taxon>Eukaryota</taxon>
        <taxon>Fungi</taxon>
        <taxon>Dikarya</taxon>
        <taxon>Basidiomycota</taxon>
        <taxon>Agaricomycotina</taxon>
        <taxon>Agaricomycetes</taxon>
        <taxon>Agaricomycetidae</taxon>
        <taxon>Agaricales</taxon>
        <taxon>Marasmiineae</taxon>
        <taxon>Mycenaceae</taxon>
        <taxon>Mycena</taxon>
    </lineage>
</organism>
<feature type="compositionally biased region" description="Basic and acidic residues" evidence="1">
    <location>
        <begin position="1"/>
        <end position="72"/>
    </location>
</feature>
<dbReference type="EMBL" id="JARIHO010000005">
    <property type="protein sequence ID" value="KAJ7361297.1"/>
    <property type="molecule type" value="Genomic_DNA"/>
</dbReference>
<dbReference type="Proteomes" id="UP001218218">
    <property type="component" value="Unassembled WGS sequence"/>
</dbReference>
<protein>
    <submittedName>
        <fullName evidence="2">Uncharacterized protein</fullName>
    </submittedName>
</protein>
<accession>A0AAD7F1A8</accession>
<feature type="region of interest" description="Disordered" evidence="1">
    <location>
        <begin position="213"/>
        <end position="268"/>
    </location>
</feature>
<feature type="region of interest" description="Disordered" evidence="1">
    <location>
        <begin position="1"/>
        <end position="103"/>
    </location>
</feature>